<protein>
    <submittedName>
        <fullName evidence="8">Putative formate transporter 1</fullName>
    </submittedName>
</protein>
<dbReference type="PATRIC" id="fig|520764.3.peg.840"/>
<dbReference type="GO" id="GO:0015499">
    <property type="term" value="F:formate transmembrane transporter activity"/>
    <property type="evidence" value="ECO:0007669"/>
    <property type="project" value="TreeGrafter"/>
</dbReference>
<keyword evidence="3 7" id="KW-0812">Transmembrane</keyword>
<keyword evidence="2" id="KW-0813">Transport</keyword>
<evidence type="ECO:0000256" key="4">
    <source>
        <dbReference type="ARBA" id="ARBA00022989"/>
    </source>
</evidence>
<dbReference type="FunFam" id="1.20.1080.10:FF:000011">
    <property type="entry name" value="Formate family transporter"/>
    <property type="match status" value="1"/>
</dbReference>
<accession>A0A140LB74</accession>
<reference evidence="8 9" key="1">
    <citation type="submission" date="2015-12" db="EMBL/GenBank/DDBJ databases">
        <title>Draft genome sequnece of Fervidicola ferrireducens strain Y170.</title>
        <authorList>
            <person name="Patel B.K."/>
        </authorList>
    </citation>
    <scope>NUCLEOTIDE SEQUENCE [LARGE SCALE GENOMIC DNA]</scope>
    <source>
        <strain evidence="8 9">Y170</strain>
    </source>
</reference>
<evidence type="ECO:0000256" key="5">
    <source>
        <dbReference type="ARBA" id="ARBA00023136"/>
    </source>
</evidence>
<dbReference type="OrthoDB" id="9786493at2"/>
<dbReference type="Proteomes" id="UP000070427">
    <property type="component" value="Unassembled WGS sequence"/>
</dbReference>
<evidence type="ECO:0000256" key="3">
    <source>
        <dbReference type="ARBA" id="ARBA00022692"/>
    </source>
</evidence>
<keyword evidence="4 7" id="KW-1133">Transmembrane helix</keyword>
<comment type="caution">
    <text evidence="8">The sequence shown here is derived from an EMBL/GenBank/DDBJ whole genome shotgun (WGS) entry which is preliminary data.</text>
</comment>
<dbReference type="AlphaFoldDB" id="A0A140LB74"/>
<keyword evidence="5 7" id="KW-0472">Membrane</keyword>
<dbReference type="FunCoup" id="A0A140LB74">
    <property type="interactions" value="44"/>
</dbReference>
<keyword evidence="9" id="KW-1185">Reference proteome</keyword>
<dbReference type="Pfam" id="PF01226">
    <property type="entry name" value="Form_Nir_trans"/>
    <property type="match status" value="1"/>
</dbReference>
<evidence type="ECO:0000256" key="2">
    <source>
        <dbReference type="ARBA" id="ARBA00022448"/>
    </source>
</evidence>
<feature type="transmembrane region" description="Helical" evidence="7">
    <location>
        <begin position="154"/>
        <end position="176"/>
    </location>
</feature>
<dbReference type="PANTHER" id="PTHR30520">
    <property type="entry name" value="FORMATE TRANSPORTER-RELATED"/>
    <property type="match status" value="1"/>
</dbReference>
<name>A0A140LB74_9FIRM</name>
<feature type="transmembrane region" description="Helical" evidence="7">
    <location>
        <begin position="65"/>
        <end position="88"/>
    </location>
</feature>
<dbReference type="InterPro" id="IPR000292">
    <property type="entry name" value="For/NO2_transpt"/>
</dbReference>
<sequence>MEKRFLAPREIIESTIAIGKKKAELSLLQMILLGLMAGIYIGFGGFASITIMQTLKNIDAGLMKFAGAMVFPVGLMLVVICGAELFTGNNLMVFSVLRREIDGAALCRNWITVYAANFIGSVLLAYLIASGGYLQGSVKDLALSIGQNKMFSNFAVPLVRGILCNILVVLAVMMATSSQDIISKIFSCWFPIMLFVLSGYEHSVANMFFLPLAKFGGLDISWGEIFARNLIPVTLGNMIGGALIVPLVYFLAYFGEARNSDLKM</sequence>
<proteinExistence type="inferred from homology"/>
<dbReference type="InterPro" id="IPR024002">
    <property type="entry name" value="For/NO2_transpt_CS"/>
</dbReference>
<dbReference type="PROSITE" id="PS01005">
    <property type="entry name" value="FORMATE_NITRITE_TP_1"/>
    <property type="match status" value="1"/>
</dbReference>
<dbReference type="InterPro" id="IPR023271">
    <property type="entry name" value="Aquaporin-like"/>
</dbReference>
<gene>
    <name evidence="8" type="primary">focA</name>
    <name evidence="8" type="ORF">AN618_08110</name>
</gene>
<evidence type="ECO:0000256" key="1">
    <source>
        <dbReference type="ARBA" id="ARBA00004141"/>
    </source>
</evidence>
<dbReference type="STRING" id="520764.AN618_08110"/>
<dbReference type="GO" id="GO:0005886">
    <property type="term" value="C:plasma membrane"/>
    <property type="evidence" value="ECO:0007669"/>
    <property type="project" value="TreeGrafter"/>
</dbReference>
<dbReference type="EMBL" id="LOED01000007">
    <property type="protein sequence ID" value="KXG77799.1"/>
    <property type="molecule type" value="Genomic_DNA"/>
</dbReference>
<evidence type="ECO:0000256" key="7">
    <source>
        <dbReference type="SAM" id="Phobius"/>
    </source>
</evidence>
<dbReference type="Gene3D" id="1.20.1080.10">
    <property type="entry name" value="Glycerol uptake facilitator protein"/>
    <property type="match status" value="1"/>
</dbReference>
<comment type="similarity">
    <text evidence="6">Belongs to the FNT transporter (TC 1.A.16) family.</text>
</comment>
<evidence type="ECO:0000256" key="6">
    <source>
        <dbReference type="ARBA" id="ARBA00049660"/>
    </source>
</evidence>
<evidence type="ECO:0000313" key="9">
    <source>
        <dbReference type="Proteomes" id="UP000070427"/>
    </source>
</evidence>
<feature type="transmembrane region" description="Helical" evidence="7">
    <location>
        <begin position="230"/>
        <end position="254"/>
    </location>
</feature>
<comment type="subcellular location">
    <subcellularLocation>
        <location evidence="1">Membrane</location>
        <topology evidence="1">Multi-pass membrane protein</topology>
    </subcellularLocation>
</comment>
<evidence type="ECO:0000313" key="8">
    <source>
        <dbReference type="EMBL" id="KXG77799.1"/>
    </source>
</evidence>
<feature type="transmembrane region" description="Helical" evidence="7">
    <location>
        <begin position="30"/>
        <end position="53"/>
    </location>
</feature>
<dbReference type="RefSeq" id="WP_066352525.1">
    <property type="nucleotide sequence ID" value="NZ_LOED01000007.1"/>
</dbReference>
<organism evidence="8 9">
    <name type="scientific">Fervidicola ferrireducens</name>
    <dbReference type="NCBI Taxonomy" id="520764"/>
    <lineage>
        <taxon>Bacteria</taxon>
        <taxon>Bacillati</taxon>
        <taxon>Bacillota</taxon>
        <taxon>Clostridia</taxon>
        <taxon>Thermosediminibacterales</taxon>
        <taxon>Thermosediminibacteraceae</taxon>
        <taxon>Fervidicola</taxon>
    </lineage>
</organism>
<dbReference type="PANTHER" id="PTHR30520:SF6">
    <property type="entry name" value="FORMATE_NITRATE FAMILY TRANSPORTER (EUROFUNG)"/>
    <property type="match status" value="1"/>
</dbReference>
<dbReference type="InParanoid" id="A0A140LB74"/>
<feature type="transmembrane region" description="Helical" evidence="7">
    <location>
        <begin position="109"/>
        <end position="134"/>
    </location>
</feature>
<feature type="transmembrane region" description="Helical" evidence="7">
    <location>
        <begin position="188"/>
        <end position="210"/>
    </location>
</feature>